<name>A0A7S4N5K9_9STRA</name>
<dbReference type="EMBL" id="HBKQ01043169">
    <property type="protein sequence ID" value="CAE2267383.1"/>
    <property type="molecule type" value="Transcribed_RNA"/>
</dbReference>
<organism evidence="3">
    <name type="scientific">Odontella aurita</name>
    <dbReference type="NCBI Taxonomy" id="265563"/>
    <lineage>
        <taxon>Eukaryota</taxon>
        <taxon>Sar</taxon>
        <taxon>Stramenopiles</taxon>
        <taxon>Ochrophyta</taxon>
        <taxon>Bacillariophyta</taxon>
        <taxon>Mediophyceae</taxon>
        <taxon>Biddulphiophycidae</taxon>
        <taxon>Eupodiscales</taxon>
        <taxon>Odontellaceae</taxon>
        <taxon>Odontella</taxon>
    </lineage>
</organism>
<keyword evidence="2" id="KW-0812">Transmembrane</keyword>
<keyword evidence="2" id="KW-1133">Transmembrane helix</keyword>
<protein>
    <submittedName>
        <fullName evidence="3">Uncharacterized protein</fullName>
    </submittedName>
</protein>
<evidence type="ECO:0000313" key="3">
    <source>
        <dbReference type="EMBL" id="CAE2267383.1"/>
    </source>
</evidence>
<feature type="compositionally biased region" description="Basic and acidic residues" evidence="1">
    <location>
        <begin position="1"/>
        <end position="16"/>
    </location>
</feature>
<feature type="region of interest" description="Disordered" evidence="1">
    <location>
        <begin position="555"/>
        <end position="627"/>
    </location>
</feature>
<sequence length="777" mass="83793">MVQIDRRRGASHDDSRPAFLSSWDGGGGPSASSYGLLPSSASSLANFFKKIPLSVLAMTFAAFAIGVHLGYERGIGASLLEFELESLGHPLSSSSSLPAPVHRSLSTSELLGEFSKARRNVRRKLNAEYGHYSGVIFDKIMLNRRIITSTDESRGRLRRRILTKIVRARMAVEESEREREAAEAKFGREAVEGRTAIPDRERVKFAWVTAGDSSAAGWGNEPYRDYTSVLHDTVHEAFASLGVEFEARNLAMGDDADGRTSSAPAPAYPGVELSLCMESVYGPDDVDVLSHDFSGSGSFSPPASRRAALWSSRAAVHPSRPALLTLTSSSSPRWSAFQSMDGKGTASILMDDQLLDGMLTPRLADAGDASRDHDSLTPPLKNFVCGGRREGTGPCDDVGRRFACEVEQGAGQVCLAEKFGVAMQDCADPRAQAIWNRGWKEHLLRGRLLGSYLLEVTHEALIELDELRHPPKKTKKVAGKAHSYYDEDQAAASYESILRQLEAREEVDKFLFESSPPAYGAWDADADALAEIAPEMLFRRRGICMTGLGLGAVASSPGLRRGRDQEEERERSLLGEEEGGDPGAAATSDADSAANVVGGEGEEEELRLEFDPAQSMPCRDDASSSRRGFFQVKEGEGWRYIDLPDGLASSDGGGETPLRGSEGGGGRMIVVCFQSYSTQEENLQSLGGGLDSMKLAHGNIVAEVNGAKAIGSREVDGCHWLERGEGGGLMWDPAPDVPPSSSAGAEAEADDGLGRFRVRFRVDEPGAYIRISSIGVF</sequence>
<feature type="transmembrane region" description="Helical" evidence="2">
    <location>
        <begin position="51"/>
        <end position="71"/>
    </location>
</feature>
<accession>A0A7S4N5K9</accession>
<reference evidence="3" key="1">
    <citation type="submission" date="2021-01" db="EMBL/GenBank/DDBJ databases">
        <authorList>
            <person name="Corre E."/>
            <person name="Pelletier E."/>
            <person name="Niang G."/>
            <person name="Scheremetjew M."/>
            <person name="Finn R."/>
            <person name="Kale V."/>
            <person name="Holt S."/>
            <person name="Cochrane G."/>
            <person name="Meng A."/>
            <person name="Brown T."/>
            <person name="Cohen L."/>
        </authorList>
    </citation>
    <scope>NUCLEOTIDE SEQUENCE</scope>
    <source>
        <strain evidence="3">Isolate 1302-5</strain>
    </source>
</reference>
<feature type="compositionally biased region" description="Low complexity" evidence="1">
    <location>
        <begin position="584"/>
        <end position="594"/>
    </location>
</feature>
<proteinExistence type="predicted"/>
<dbReference type="AlphaFoldDB" id="A0A7S4N5K9"/>
<feature type="region of interest" description="Disordered" evidence="1">
    <location>
        <begin position="1"/>
        <end position="27"/>
    </location>
</feature>
<keyword evidence="2" id="KW-0472">Membrane</keyword>
<gene>
    <name evidence="3" type="ORF">OAUR00152_LOCUS29743</name>
</gene>
<feature type="compositionally biased region" description="Basic and acidic residues" evidence="1">
    <location>
        <begin position="561"/>
        <end position="574"/>
    </location>
</feature>
<evidence type="ECO:0000256" key="1">
    <source>
        <dbReference type="SAM" id="MobiDB-lite"/>
    </source>
</evidence>
<evidence type="ECO:0000256" key="2">
    <source>
        <dbReference type="SAM" id="Phobius"/>
    </source>
</evidence>